<dbReference type="InterPro" id="IPR014001">
    <property type="entry name" value="Helicase_ATP-bd"/>
</dbReference>
<feature type="domain" description="AAA+ ATPase" evidence="6">
    <location>
        <begin position="195"/>
        <end position="419"/>
    </location>
</feature>
<keyword evidence="9" id="KW-1185">Reference proteome</keyword>
<keyword evidence="2" id="KW-0547">Nucleotide-binding</keyword>
<keyword evidence="3" id="KW-0378">Hydrolase</keyword>
<comment type="caution">
    <text evidence="8">The sequence shown here is derived from an EMBL/GenBank/DDBJ whole genome shotgun (WGS) entry which is preliminary data.</text>
</comment>
<reference evidence="8" key="2">
    <citation type="submission" date="2023-01" db="EMBL/GenBank/DDBJ databases">
        <title>Draft genome sequence of Portibacter lacus strain NBRC 108769.</title>
        <authorList>
            <person name="Sun Q."/>
            <person name="Mori K."/>
        </authorList>
    </citation>
    <scope>NUCLEOTIDE SEQUENCE</scope>
    <source>
        <strain evidence="8">NBRC 108769</strain>
    </source>
</reference>
<dbReference type="Pfam" id="PF13087">
    <property type="entry name" value="AAA_12"/>
    <property type="match status" value="1"/>
</dbReference>
<evidence type="ECO:0000256" key="3">
    <source>
        <dbReference type="ARBA" id="ARBA00022801"/>
    </source>
</evidence>
<dbReference type="AlphaFoldDB" id="A0AA37SL80"/>
<dbReference type="PANTHER" id="PTHR43788:SF8">
    <property type="entry name" value="DNA-BINDING PROTEIN SMUBP-2"/>
    <property type="match status" value="1"/>
</dbReference>
<evidence type="ECO:0000313" key="8">
    <source>
        <dbReference type="EMBL" id="GLR15694.1"/>
    </source>
</evidence>
<dbReference type="RefSeq" id="WP_235292592.1">
    <property type="nucleotide sequence ID" value="NZ_BSOH01000001.1"/>
</dbReference>
<dbReference type="EMBL" id="BSOH01000001">
    <property type="protein sequence ID" value="GLR15694.1"/>
    <property type="molecule type" value="Genomic_DNA"/>
</dbReference>
<dbReference type="GO" id="GO:0016787">
    <property type="term" value="F:hydrolase activity"/>
    <property type="evidence" value="ECO:0007669"/>
    <property type="project" value="UniProtKB-KW"/>
</dbReference>
<dbReference type="InterPro" id="IPR050534">
    <property type="entry name" value="Coronavir_polyprotein_1ab"/>
</dbReference>
<dbReference type="Pfam" id="PF13086">
    <property type="entry name" value="AAA_11"/>
    <property type="match status" value="1"/>
</dbReference>
<comment type="similarity">
    <text evidence="1">Belongs to the DNA2/NAM7 helicase family.</text>
</comment>
<keyword evidence="5" id="KW-0067">ATP-binding</keyword>
<dbReference type="InterPro" id="IPR041677">
    <property type="entry name" value="DNA2/NAM7_AAA_11"/>
</dbReference>
<evidence type="ECO:0000256" key="2">
    <source>
        <dbReference type="ARBA" id="ARBA00022741"/>
    </source>
</evidence>
<dbReference type="SMART" id="SM00487">
    <property type="entry name" value="DEXDc"/>
    <property type="match status" value="1"/>
</dbReference>
<evidence type="ECO:0000256" key="1">
    <source>
        <dbReference type="ARBA" id="ARBA00007913"/>
    </source>
</evidence>
<dbReference type="InterPro" id="IPR003593">
    <property type="entry name" value="AAA+_ATPase"/>
</dbReference>
<accession>A0AA37SL80</accession>
<evidence type="ECO:0000259" key="6">
    <source>
        <dbReference type="SMART" id="SM00382"/>
    </source>
</evidence>
<dbReference type="Proteomes" id="UP001156666">
    <property type="component" value="Unassembled WGS sequence"/>
</dbReference>
<keyword evidence="4 8" id="KW-0347">Helicase</keyword>
<dbReference type="InterPro" id="IPR027417">
    <property type="entry name" value="P-loop_NTPase"/>
</dbReference>
<dbReference type="GO" id="GO:0043139">
    <property type="term" value="F:5'-3' DNA helicase activity"/>
    <property type="evidence" value="ECO:0007669"/>
    <property type="project" value="TreeGrafter"/>
</dbReference>
<dbReference type="SUPFAM" id="SSF52540">
    <property type="entry name" value="P-loop containing nucleoside triphosphate hydrolases"/>
    <property type="match status" value="1"/>
</dbReference>
<dbReference type="CDD" id="cd18808">
    <property type="entry name" value="SF1_C_Upf1"/>
    <property type="match status" value="1"/>
</dbReference>
<protein>
    <submittedName>
        <fullName evidence="8">Helicase</fullName>
    </submittedName>
</protein>
<dbReference type="PANTHER" id="PTHR43788">
    <property type="entry name" value="DNA2/NAM7 HELICASE FAMILY MEMBER"/>
    <property type="match status" value="1"/>
</dbReference>
<dbReference type="FunFam" id="3.40.50.300:FF:000326">
    <property type="entry name" value="P-loop containing nucleoside triphosphate hydrolase"/>
    <property type="match status" value="1"/>
</dbReference>
<sequence>MEENRYLKLLQAIEAEREEEEKYYLKLRANDSRQEKIKSGILLYPLSLERSNYTIGERVEIVFYRTKNKEQSHKFRVGSACVLHIEGREETYKASIAFSRRNEFRVILSSSNVNLGDFPKNGWFSLELSYDEKPYRVMRDAINQLLKTKSIPHQELRDGVSSLNPFKYKRDVDIHYHSASLNDAQNTAVNEIVKTDRISIIHGPPGTGKTTTIVALVKALLKDEKRVLVCAPSNNAVDLLANRLDKAQVKVLRLGNITRIDDNIGHLTLDEKSRNHADWSHIKKVKIEAEEAKRIAGTYKRKFGSDERSNRSMMYQEAKELRKWARDLEDRLVDNIVMDAEVIAATLIGIEHKVLDGLNFETVIIDEASQALEPECWNAILRAKRVILVGDHLQLAPTVKSRKAIELGLEDTLLHRLADHIAHSFLLNVQYRMNDKILSFSNVKFYEDRLISGEKVASWTLPNDPEPLVLIDTSGCGFDEDFNYKTRSLSNEGEYFILREFLLTQTEKMAGSSIGIISPYAEQVRLIRAQIAEDVDLKKWDIQVDTIDGFQGQEKDVICISLVRSNTNNEIGFLKDARRLNVAMTRAKKKLVMVGDFATLSNNELFSDLIKHVEEVGNYKSAWEFMTY</sequence>
<dbReference type="SMART" id="SM00382">
    <property type="entry name" value="AAA"/>
    <property type="match status" value="1"/>
</dbReference>
<organism evidence="8 9">
    <name type="scientific">Portibacter lacus</name>
    <dbReference type="NCBI Taxonomy" id="1099794"/>
    <lineage>
        <taxon>Bacteria</taxon>
        <taxon>Pseudomonadati</taxon>
        <taxon>Bacteroidota</taxon>
        <taxon>Saprospiria</taxon>
        <taxon>Saprospirales</taxon>
        <taxon>Haliscomenobacteraceae</taxon>
        <taxon>Portibacter</taxon>
    </lineage>
</organism>
<gene>
    <name evidence="8" type="ORF">GCM10007940_03090</name>
</gene>
<dbReference type="InterPro" id="IPR041679">
    <property type="entry name" value="DNA2/NAM7-like_C"/>
</dbReference>
<feature type="domain" description="Helicase ATP-binding" evidence="7">
    <location>
        <begin position="177"/>
        <end position="432"/>
    </location>
</feature>
<evidence type="ECO:0000259" key="7">
    <source>
        <dbReference type="SMART" id="SM00487"/>
    </source>
</evidence>
<dbReference type="GO" id="GO:0005524">
    <property type="term" value="F:ATP binding"/>
    <property type="evidence" value="ECO:0007669"/>
    <property type="project" value="UniProtKB-KW"/>
</dbReference>
<evidence type="ECO:0000313" key="9">
    <source>
        <dbReference type="Proteomes" id="UP001156666"/>
    </source>
</evidence>
<proteinExistence type="inferred from homology"/>
<dbReference type="InterPro" id="IPR047187">
    <property type="entry name" value="SF1_C_Upf1"/>
</dbReference>
<dbReference type="GO" id="GO:0005694">
    <property type="term" value="C:chromosome"/>
    <property type="evidence" value="ECO:0007669"/>
    <property type="project" value="UniProtKB-ARBA"/>
</dbReference>
<evidence type="ECO:0000256" key="5">
    <source>
        <dbReference type="ARBA" id="ARBA00022840"/>
    </source>
</evidence>
<dbReference type="Gene3D" id="2.40.30.270">
    <property type="match status" value="1"/>
</dbReference>
<evidence type="ECO:0000256" key="4">
    <source>
        <dbReference type="ARBA" id="ARBA00022806"/>
    </source>
</evidence>
<dbReference type="Gene3D" id="3.40.50.300">
    <property type="entry name" value="P-loop containing nucleotide triphosphate hydrolases"/>
    <property type="match status" value="2"/>
</dbReference>
<reference evidence="8" key="1">
    <citation type="journal article" date="2014" name="Int. J. Syst. Evol. Microbiol.">
        <title>Complete genome sequence of Corynebacterium casei LMG S-19264T (=DSM 44701T), isolated from a smear-ripened cheese.</title>
        <authorList>
            <consortium name="US DOE Joint Genome Institute (JGI-PGF)"/>
            <person name="Walter F."/>
            <person name="Albersmeier A."/>
            <person name="Kalinowski J."/>
            <person name="Ruckert C."/>
        </authorList>
    </citation>
    <scope>NUCLEOTIDE SEQUENCE</scope>
    <source>
        <strain evidence="8">NBRC 108769</strain>
    </source>
</reference>
<name>A0AA37SL80_9BACT</name>